<reference evidence="1 2" key="1">
    <citation type="submission" date="2022-10" db="EMBL/GenBank/DDBJ databases">
        <title>The complete genomes of actinobacterial strains from the NBC collection.</title>
        <authorList>
            <person name="Joergensen T.S."/>
            <person name="Alvarez Arevalo M."/>
            <person name="Sterndorff E.B."/>
            <person name="Faurdal D."/>
            <person name="Vuksanovic O."/>
            <person name="Mourched A.-S."/>
            <person name="Charusanti P."/>
            <person name="Shaw S."/>
            <person name="Blin K."/>
            <person name="Weber T."/>
        </authorList>
    </citation>
    <scope>NUCLEOTIDE SEQUENCE [LARGE SCALE GENOMIC DNA]</scope>
    <source>
        <strain evidence="1 2">NBC_00017</strain>
    </source>
</reference>
<gene>
    <name evidence="1" type="ORF">OHU35_22595</name>
</gene>
<evidence type="ECO:0000313" key="2">
    <source>
        <dbReference type="Proteomes" id="UP001621512"/>
    </source>
</evidence>
<keyword evidence="2" id="KW-1185">Reference proteome</keyword>
<dbReference type="Proteomes" id="UP001621512">
    <property type="component" value="Chromosome"/>
</dbReference>
<accession>A0ABZ1ML66</accession>
<proteinExistence type="predicted"/>
<evidence type="ECO:0000313" key="1">
    <source>
        <dbReference type="EMBL" id="WTW28659.1"/>
    </source>
</evidence>
<organism evidence="1 2">
    <name type="scientific">Streptomyces purpurascens</name>
    <dbReference type="NCBI Taxonomy" id="1924"/>
    <lineage>
        <taxon>Bacteria</taxon>
        <taxon>Bacillati</taxon>
        <taxon>Actinomycetota</taxon>
        <taxon>Actinomycetes</taxon>
        <taxon>Kitasatosporales</taxon>
        <taxon>Streptomycetaceae</taxon>
        <taxon>Streptomyces</taxon>
    </lineage>
</organism>
<protein>
    <submittedName>
        <fullName evidence="1">Uncharacterized protein</fullName>
    </submittedName>
</protein>
<sequence length="342" mass="37992">MDVTAADLDMLAASVGAPRRLSAKRGYLGGTGANVELARMLEERPEDFGAAGQIVLGAEAVEVQPGPRPFADTLFVVGLECIDGLQRLRVIADMRGRLSREHLQRAVLRLEIRCGDERDRARHAYDFEDRYVNGVTAQDRLIRCPNIRRLMEGDWEKGDFDPRRGVTAGPHGSRFSMADVTSALACLSDAPLPIAANLAATPEGQEALWSDRTSAVYRSVFHGRMTPVGVMRAVEAWRTARSALAAMPRKSRQGHGHLIEYAPELICWKACRGLPLLSLHAKSEFRWDRAIERELPDRTVRAAESLVAHYKEVHPEHGRPGNSYKSEAPKLDLWRELAECVV</sequence>
<dbReference type="RefSeq" id="WP_189725637.1">
    <property type="nucleotide sequence ID" value="NZ_BMUK01000008.1"/>
</dbReference>
<name>A0ABZ1ML66_STREF</name>
<dbReference type="EMBL" id="CP108341">
    <property type="protein sequence ID" value="WTW28659.1"/>
    <property type="molecule type" value="Genomic_DNA"/>
</dbReference>